<sequence length="197" mass="22392">MDARRRMEADGGHALHRERRTGHLAVIVVQNVLVTACLAVTLYVFWVVQNQTPRAEQAVEDNVHIQFYETNVLSQNGTVQFIGVKSSNMMSLANGKKDKIYINCTGPYVLYMNLCYTTMNEQEFEVNLQLQVPGRLVSNFSLNAERRGQQLDCRGLQSTAYLRRNEEASLHVYTLNGFVFKTVTVGLNYLLGSRCDY</sequence>
<dbReference type="EMBL" id="JAUZQC010000006">
    <property type="protein sequence ID" value="KAK5869981.1"/>
    <property type="molecule type" value="Genomic_DNA"/>
</dbReference>
<keyword evidence="3" id="KW-1185">Reference proteome</keyword>
<accession>A0AAN8AP86</accession>
<reference evidence="2 3" key="2">
    <citation type="journal article" date="2023" name="Mol. Biol. Evol.">
        <title>Genomics of Secondarily Temperate Adaptation in the Only Non-Antarctic Icefish.</title>
        <authorList>
            <person name="Rivera-Colon A.G."/>
            <person name="Rayamajhi N."/>
            <person name="Minhas B.F."/>
            <person name="Madrigal G."/>
            <person name="Bilyk K.T."/>
            <person name="Yoon V."/>
            <person name="Hune M."/>
            <person name="Gregory S."/>
            <person name="Cheng C.H.C."/>
            <person name="Catchen J.M."/>
        </authorList>
    </citation>
    <scope>NUCLEOTIDE SEQUENCE [LARGE SCALE GENOMIC DNA]</scope>
    <source>
        <strain evidence="2">JMC-PN-2008</strain>
    </source>
</reference>
<evidence type="ECO:0000256" key="1">
    <source>
        <dbReference type="SAM" id="Phobius"/>
    </source>
</evidence>
<dbReference type="AlphaFoldDB" id="A0AAN8AP86"/>
<reference evidence="2 3" key="1">
    <citation type="journal article" date="2023" name="Genes (Basel)">
        <title>Chromosome-Level Genome Assembly and Circadian Gene Repertoire of the Patagonia Blennie Eleginops maclovinus-The Closest Ancestral Proxy of Antarctic Cryonotothenioids.</title>
        <authorList>
            <person name="Cheng C.C."/>
            <person name="Rivera-Colon A.G."/>
            <person name="Minhas B.F."/>
            <person name="Wilson L."/>
            <person name="Rayamajhi N."/>
            <person name="Vargas-Chacoff L."/>
            <person name="Catchen J.M."/>
        </authorList>
    </citation>
    <scope>NUCLEOTIDE SEQUENCE [LARGE SCALE GENOMIC DNA]</scope>
    <source>
        <strain evidence="2">JMC-PN-2008</strain>
    </source>
</reference>
<evidence type="ECO:0000313" key="2">
    <source>
        <dbReference type="EMBL" id="KAK5869981.1"/>
    </source>
</evidence>
<proteinExistence type="predicted"/>
<protein>
    <submittedName>
        <fullName evidence="2">Uncharacterized protein</fullName>
    </submittedName>
</protein>
<organism evidence="2 3">
    <name type="scientific">Eleginops maclovinus</name>
    <name type="common">Patagonian blennie</name>
    <name type="synonym">Eleginus maclovinus</name>
    <dbReference type="NCBI Taxonomy" id="56733"/>
    <lineage>
        <taxon>Eukaryota</taxon>
        <taxon>Metazoa</taxon>
        <taxon>Chordata</taxon>
        <taxon>Craniata</taxon>
        <taxon>Vertebrata</taxon>
        <taxon>Euteleostomi</taxon>
        <taxon>Actinopterygii</taxon>
        <taxon>Neopterygii</taxon>
        <taxon>Teleostei</taxon>
        <taxon>Neoteleostei</taxon>
        <taxon>Acanthomorphata</taxon>
        <taxon>Eupercaria</taxon>
        <taxon>Perciformes</taxon>
        <taxon>Notothenioidei</taxon>
        <taxon>Eleginopidae</taxon>
        <taxon>Eleginops</taxon>
    </lineage>
</organism>
<feature type="transmembrane region" description="Helical" evidence="1">
    <location>
        <begin position="21"/>
        <end position="46"/>
    </location>
</feature>
<gene>
    <name evidence="2" type="ORF">PBY51_024653</name>
</gene>
<comment type="caution">
    <text evidence="2">The sequence shown here is derived from an EMBL/GenBank/DDBJ whole genome shotgun (WGS) entry which is preliminary data.</text>
</comment>
<evidence type="ECO:0000313" key="3">
    <source>
        <dbReference type="Proteomes" id="UP001346869"/>
    </source>
</evidence>
<name>A0AAN8AP86_ELEMC</name>
<keyword evidence="1" id="KW-0472">Membrane</keyword>
<keyword evidence="1" id="KW-0812">Transmembrane</keyword>
<keyword evidence="1" id="KW-1133">Transmembrane helix</keyword>
<dbReference type="Proteomes" id="UP001346869">
    <property type="component" value="Unassembled WGS sequence"/>
</dbReference>